<evidence type="ECO:0000313" key="2">
    <source>
        <dbReference type="Proteomes" id="UP001163603"/>
    </source>
</evidence>
<name>A0ACC0X477_9ROSI</name>
<dbReference type="Proteomes" id="UP001163603">
    <property type="component" value="Chromosome 15"/>
</dbReference>
<accession>A0ACC0X477</accession>
<reference evidence="2" key="1">
    <citation type="journal article" date="2023" name="G3 (Bethesda)">
        <title>Genome assembly and association tests identify interacting loci associated with vigor, precocity, and sex in interspecific pistachio rootstocks.</title>
        <authorList>
            <person name="Palmer W."/>
            <person name="Jacygrad E."/>
            <person name="Sagayaradj S."/>
            <person name="Cavanaugh K."/>
            <person name="Han R."/>
            <person name="Bertier L."/>
            <person name="Beede B."/>
            <person name="Kafkas S."/>
            <person name="Golino D."/>
            <person name="Preece J."/>
            <person name="Michelmore R."/>
        </authorList>
    </citation>
    <scope>NUCLEOTIDE SEQUENCE [LARGE SCALE GENOMIC DNA]</scope>
</reference>
<comment type="caution">
    <text evidence="1">The sequence shown here is derived from an EMBL/GenBank/DDBJ whole genome shotgun (WGS) entry which is preliminary data.</text>
</comment>
<protein>
    <submittedName>
        <fullName evidence="1">Uncharacterized protein</fullName>
    </submittedName>
</protein>
<keyword evidence="2" id="KW-1185">Reference proteome</keyword>
<organism evidence="1 2">
    <name type="scientific">Pistacia integerrima</name>
    <dbReference type="NCBI Taxonomy" id="434235"/>
    <lineage>
        <taxon>Eukaryota</taxon>
        <taxon>Viridiplantae</taxon>
        <taxon>Streptophyta</taxon>
        <taxon>Embryophyta</taxon>
        <taxon>Tracheophyta</taxon>
        <taxon>Spermatophyta</taxon>
        <taxon>Magnoliopsida</taxon>
        <taxon>eudicotyledons</taxon>
        <taxon>Gunneridae</taxon>
        <taxon>Pentapetalae</taxon>
        <taxon>rosids</taxon>
        <taxon>malvids</taxon>
        <taxon>Sapindales</taxon>
        <taxon>Anacardiaceae</taxon>
        <taxon>Pistacia</taxon>
    </lineage>
</organism>
<evidence type="ECO:0000313" key="1">
    <source>
        <dbReference type="EMBL" id="KAJ0008394.1"/>
    </source>
</evidence>
<gene>
    <name evidence="1" type="ORF">Pint_29440</name>
</gene>
<proteinExistence type="predicted"/>
<sequence>MTLLVALLLACHEQEGVVASVRQWASFVFLTSNSVLYNLYVNNISTVMNSCICKALVSVHFKHSSHLHKPPVACSSLLRFFFSSYSSSLRPENGKIKVPLADYLINRHHFSPEAALKASSIKKYLEKPENSDAVLLFLKESGFSNFHIENMIKRAPEVLSSSIVKTVEPKIKAFQGLGFSSTDIADVLSSDPWILTRSVDKLVPSILMLKSVLGSKADVAKLLKTSGWFLKNDLEKTMMPNMEYLKSCGVSSTQIVRYVFSFPRFWLNKPDSVKDFVKRVDEIGFDRKSKMFLSAIRTISSMSMENWELKLKCFRSLGFKEDDIVSTFRKSPQSFAVSERKIREVTEVILGRGNLDISFIVNNSWLLICSVERRLKPRLRVFDILVSKNLLRRKPQLATICRIPEKVFLKMYVLPYSDELGELYPLVRTDN</sequence>
<dbReference type="EMBL" id="CM047750">
    <property type="protein sequence ID" value="KAJ0008394.1"/>
    <property type="molecule type" value="Genomic_DNA"/>
</dbReference>